<dbReference type="InterPro" id="IPR050343">
    <property type="entry name" value="RsuA_PseudoU_synthase"/>
</dbReference>
<dbReference type="CDD" id="cd02553">
    <property type="entry name" value="PseudoU_synth_RsuA"/>
    <property type="match status" value="1"/>
</dbReference>
<dbReference type="Proteomes" id="UP001286174">
    <property type="component" value="Unassembled WGS sequence"/>
</dbReference>
<reference evidence="7 8" key="1">
    <citation type="submission" date="2022-03" db="EMBL/GenBank/DDBJ databases">
        <title>Novel taxa within the pig intestine.</title>
        <authorList>
            <person name="Wylensek D."/>
            <person name="Bishof K."/>
            <person name="Afrizal A."/>
            <person name="Clavel T."/>
        </authorList>
    </citation>
    <scope>NUCLEOTIDE SEQUENCE [LARGE SCALE GENOMIC DNA]</scope>
    <source>
        <strain evidence="7 8">CLA-KB-P133</strain>
    </source>
</reference>
<dbReference type="Gene3D" id="3.10.290.10">
    <property type="entry name" value="RNA-binding S4 domain"/>
    <property type="match status" value="1"/>
</dbReference>
<dbReference type="EC" id="5.4.99.-" evidence="5"/>
<dbReference type="InterPro" id="IPR006145">
    <property type="entry name" value="PsdUridine_synth_RsuA/RluA"/>
</dbReference>
<dbReference type="SUPFAM" id="SSF55174">
    <property type="entry name" value="Alpha-L RNA-binding motif"/>
    <property type="match status" value="1"/>
</dbReference>
<dbReference type="InterPro" id="IPR020103">
    <property type="entry name" value="PsdUridine_synth_cat_dom_sf"/>
</dbReference>
<dbReference type="PROSITE" id="PS01149">
    <property type="entry name" value="PSI_RSU"/>
    <property type="match status" value="1"/>
</dbReference>
<accession>A0AB35U7H9</accession>
<gene>
    <name evidence="7" type="ORF">MOZ60_03980</name>
</gene>
<comment type="similarity">
    <text evidence="1 5">Belongs to the pseudouridine synthase RsuA family.</text>
</comment>
<dbReference type="InterPro" id="IPR000748">
    <property type="entry name" value="PsdUridine_synth_RsuA/RluB/E/F"/>
</dbReference>
<dbReference type="PROSITE" id="PS50889">
    <property type="entry name" value="S4"/>
    <property type="match status" value="1"/>
</dbReference>
<keyword evidence="3 5" id="KW-0413">Isomerase</keyword>
<evidence type="ECO:0000259" key="6">
    <source>
        <dbReference type="SMART" id="SM00363"/>
    </source>
</evidence>
<dbReference type="SMART" id="SM00363">
    <property type="entry name" value="S4"/>
    <property type="match status" value="1"/>
</dbReference>
<dbReference type="RefSeq" id="WP_108773998.1">
    <property type="nucleotide sequence ID" value="NZ_JALBUR010000006.1"/>
</dbReference>
<dbReference type="PANTHER" id="PTHR47683:SF4">
    <property type="entry name" value="PSEUDOURIDINE SYNTHASE"/>
    <property type="match status" value="1"/>
</dbReference>
<comment type="caution">
    <text evidence="7">The sequence shown here is derived from an EMBL/GenBank/DDBJ whole genome shotgun (WGS) entry which is preliminary data.</text>
</comment>
<dbReference type="Pfam" id="PF00849">
    <property type="entry name" value="PseudoU_synth_2"/>
    <property type="match status" value="1"/>
</dbReference>
<dbReference type="InterPro" id="IPR018496">
    <property type="entry name" value="PsdUridine_synth_RsuA/RluB_CS"/>
</dbReference>
<evidence type="ECO:0000256" key="2">
    <source>
        <dbReference type="ARBA" id="ARBA00022884"/>
    </source>
</evidence>
<sequence>MIRLDKALASMGEGTRTQVKQMIKAGLVQVNGVIIRNPDTKIAEDSEIVLDGRPVVYQKYVYWMLNKPAGYITATEGREPVVMDLIDQQVHGVYPVGRLDKDTAGLLLLTNDGPLGHQLLSPKHHVEKEYYVKVKNPVSEQDIEKMKAGIKEGEDLFLPAVYHPLDETSGHIILQEGKFHEVKRIFLALDNEVLYLQRVRMKNLVLDPDLKEGEYRPLTKEEIRGLQDQD</sequence>
<evidence type="ECO:0000313" key="7">
    <source>
        <dbReference type="EMBL" id="MDX8419250.1"/>
    </source>
</evidence>
<dbReference type="InterPro" id="IPR042092">
    <property type="entry name" value="PsdUridine_s_RsuA/RluB/E/F_cat"/>
</dbReference>
<dbReference type="GO" id="GO:0000455">
    <property type="term" value="P:enzyme-directed rRNA pseudouridine synthesis"/>
    <property type="evidence" value="ECO:0007669"/>
    <property type="project" value="UniProtKB-ARBA"/>
</dbReference>
<proteinExistence type="inferred from homology"/>
<evidence type="ECO:0000313" key="8">
    <source>
        <dbReference type="Proteomes" id="UP001286174"/>
    </source>
</evidence>
<dbReference type="Pfam" id="PF01479">
    <property type="entry name" value="S4"/>
    <property type="match status" value="1"/>
</dbReference>
<dbReference type="InterPro" id="IPR020094">
    <property type="entry name" value="TruA/RsuA/RluB/E/F_N"/>
</dbReference>
<protein>
    <recommendedName>
        <fullName evidence="5">Pseudouridine synthase</fullName>
        <ecNumber evidence="5">5.4.99.-</ecNumber>
    </recommendedName>
</protein>
<dbReference type="GO" id="GO:0003723">
    <property type="term" value="F:RNA binding"/>
    <property type="evidence" value="ECO:0007669"/>
    <property type="project" value="UniProtKB-KW"/>
</dbReference>
<dbReference type="Gene3D" id="3.30.70.1560">
    <property type="entry name" value="Alpha-L RNA-binding motif"/>
    <property type="match status" value="1"/>
</dbReference>
<dbReference type="AlphaFoldDB" id="A0AB35U7H9"/>
<dbReference type="PANTHER" id="PTHR47683">
    <property type="entry name" value="PSEUDOURIDINE SYNTHASE FAMILY PROTEIN-RELATED"/>
    <property type="match status" value="1"/>
</dbReference>
<dbReference type="CDD" id="cd00165">
    <property type="entry name" value="S4"/>
    <property type="match status" value="1"/>
</dbReference>
<evidence type="ECO:0000256" key="1">
    <source>
        <dbReference type="ARBA" id="ARBA00008348"/>
    </source>
</evidence>
<dbReference type="EMBL" id="JALBUR010000006">
    <property type="protein sequence ID" value="MDX8419250.1"/>
    <property type="molecule type" value="Genomic_DNA"/>
</dbReference>
<name>A0AB35U7H9_9FIRM</name>
<evidence type="ECO:0000256" key="3">
    <source>
        <dbReference type="ARBA" id="ARBA00023235"/>
    </source>
</evidence>
<feature type="domain" description="RNA-binding S4" evidence="6">
    <location>
        <begin position="2"/>
        <end position="61"/>
    </location>
</feature>
<keyword evidence="8" id="KW-1185">Reference proteome</keyword>
<dbReference type="NCBIfam" id="TIGR00093">
    <property type="entry name" value="pseudouridine synthase"/>
    <property type="match status" value="1"/>
</dbReference>
<dbReference type="GO" id="GO:0120159">
    <property type="term" value="F:rRNA pseudouridine synthase activity"/>
    <property type="evidence" value="ECO:0007669"/>
    <property type="project" value="UniProtKB-ARBA"/>
</dbReference>
<organism evidence="7 8">
    <name type="scientific">Grylomicrobium aquisgranensis</name>
    <dbReference type="NCBI Taxonomy" id="2926318"/>
    <lineage>
        <taxon>Bacteria</taxon>
        <taxon>Bacillati</taxon>
        <taxon>Bacillota</taxon>
        <taxon>Erysipelotrichia</taxon>
        <taxon>Erysipelotrichales</taxon>
        <taxon>Erysipelotrichaceae</taxon>
        <taxon>Grylomicrobium</taxon>
    </lineage>
</organism>
<dbReference type="Gene3D" id="3.30.70.580">
    <property type="entry name" value="Pseudouridine synthase I, catalytic domain, N-terminal subdomain"/>
    <property type="match status" value="1"/>
</dbReference>
<keyword evidence="2 4" id="KW-0694">RNA-binding</keyword>
<dbReference type="InterPro" id="IPR002942">
    <property type="entry name" value="S4_RNA-bd"/>
</dbReference>
<evidence type="ECO:0000256" key="4">
    <source>
        <dbReference type="PROSITE-ProRule" id="PRU00182"/>
    </source>
</evidence>
<evidence type="ECO:0000256" key="5">
    <source>
        <dbReference type="RuleBase" id="RU003887"/>
    </source>
</evidence>
<dbReference type="InterPro" id="IPR036986">
    <property type="entry name" value="S4_RNA-bd_sf"/>
</dbReference>
<dbReference type="SUPFAM" id="SSF55120">
    <property type="entry name" value="Pseudouridine synthase"/>
    <property type="match status" value="1"/>
</dbReference>